<gene>
    <name evidence="2" type="ORF">U0R22_001617</name>
</gene>
<keyword evidence="3" id="KW-1185">Reference proteome</keyword>
<evidence type="ECO:0000256" key="1">
    <source>
        <dbReference type="SAM" id="MobiDB-lite"/>
    </source>
</evidence>
<evidence type="ECO:0000313" key="3">
    <source>
        <dbReference type="Proteomes" id="UP001322481"/>
    </source>
</evidence>
<protein>
    <submittedName>
        <fullName evidence="2">Uncharacterized protein</fullName>
    </submittedName>
</protein>
<dbReference type="RefSeq" id="WP_322418097.1">
    <property type="nucleotide sequence ID" value="NZ_CP139858.1"/>
</dbReference>
<dbReference type="EMBL" id="CP139858">
    <property type="protein sequence ID" value="WQB97485.1"/>
    <property type="molecule type" value="Genomic_DNA"/>
</dbReference>
<feature type="region of interest" description="Disordered" evidence="1">
    <location>
        <begin position="43"/>
        <end position="75"/>
    </location>
</feature>
<proteinExistence type="predicted"/>
<organism evidence="2 3">
    <name type="scientific">Mesorhizobium huakuii</name>
    <dbReference type="NCBI Taxonomy" id="28104"/>
    <lineage>
        <taxon>Bacteria</taxon>
        <taxon>Pseudomonadati</taxon>
        <taxon>Pseudomonadota</taxon>
        <taxon>Alphaproteobacteria</taxon>
        <taxon>Hyphomicrobiales</taxon>
        <taxon>Phyllobacteriaceae</taxon>
        <taxon>Mesorhizobium</taxon>
    </lineage>
</organism>
<dbReference type="Proteomes" id="UP001322481">
    <property type="component" value="Chromosome"/>
</dbReference>
<feature type="compositionally biased region" description="Basic and acidic residues" evidence="1">
    <location>
        <begin position="63"/>
        <end position="75"/>
    </location>
</feature>
<accession>A0ABZ0VJR7</accession>
<name>A0ABZ0VJR7_9HYPH</name>
<evidence type="ECO:0000313" key="2">
    <source>
        <dbReference type="EMBL" id="WQB97485.1"/>
    </source>
</evidence>
<reference evidence="2 3" key="1">
    <citation type="submission" date="2023-11" db="EMBL/GenBank/DDBJ databases">
        <authorList>
            <person name="Panchal A.K."/>
            <person name="Meaney J.S."/>
            <person name="Karas B.J."/>
            <person name="diCenzo G.C."/>
        </authorList>
    </citation>
    <scope>NUCLEOTIDE SEQUENCE [LARGE SCALE GENOMIC DNA]</scope>
    <source>
        <strain evidence="2 3">NZP2235</strain>
    </source>
</reference>
<sequence length="75" mass="8535">MPRTGQQAPVNIEALGSRKLFLKIEDLAASFLFLSIRERSPWRGQPRTLPERRLAADTVDSQALRDDAARTDRKE</sequence>